<evidence type="ECO:0000313" key="3">
    <source>
        <dbReference type="EMBL" id="SNY41367.1"/>
    </source>
</evidence>
<dbReference type="OrthoDB" id="199738at2"/>
<evidence type="ECO:0000256" key="1">
    <source>
        <dbReference type="SAM" id="Phobius"/>
    </source>
</evidence>
<keyword evidence="5" id="KW-1185">Reference proteome</keyword>
<accession>A0A285I0E8</accession>
<reference evidence="3 4" key="1">
    <citation type="submission" date="2017-09" db="EMBL/GenBank/DDBJ databases">
        <authorList>
            <person name="Ehlers B."/>
            <person name="Leendertz F.H."/>
        </authorList>
    </citation>
    <scope>NUCLEOTIDE SEQUENCE [LARGE SCALE GENOMIC DNA]</scope>
    <source>
        <strain evidence="3 4">CGMCC 1.12662</strain>
    </source>
</reference>
<feature type="transmembrane region" description="Helical" evidence="1">
    <location>
        <begin position="70"/>
        <end position="94"/>
    </location>
</feature>
<dbReference type="RefSeq" id="WP_097144603.1">
    <property type="nucleotide sequence ID" value="NZ_OBEA01000001.1"/>
</dbReference>
<dbReference type="EMBL" id="PGTD01000013">
    <property type="protein sequence ID" value="PJE30286.1"/>
    <property type="molecule type" value="Genomic_DNA"/>
</dbReference>
<keyword evidence="1" id="KW-1133">Transmembrane helix</keyword>
<keyword evidence="1" id="KW-0812">Transmembrane</keyword>
<evidence type="ECO:0000313" key="2">
    <source>
        <dbReference type="EMBL" id="PJE30286.1"/>
    </source>
</evidence>
<evidence type="ECO:0000313" key="4">
    <source>
        <dbReference type="Proteomes" id="UP000231655"/>
    </source>
</evidence>
<evidence type="ECO:0000313" key="5">
    <source>
        <dbReference type="Proteomes" id="UP000231702"/>
    </source>
</evidence>
<dbReference type="AlphaFoldDB" id="A0A285I0E8"/>
<gene>
    <name evidence="2" type="ORF">CVM39_06120</name>
    <name evidence="3" type="ORF">SAMN06297129_0856</name>
</gene>
<proteinExistence type="predicted"/>
<keyword evidence="1" id="KW-0472">Membrane</keyword>
<name>A0A285I0E8_9RHOB</name>
<feature type="transmembrane region" description="Helical" evidence="1">
    <location>
        <begin position="25"/>
        <end position="50"/>
    </location>
</feature>
<dbReference type="Proteomes" id="UP000231702">
    <property type="component" value="Unassembled WGS sequence"/>
</dbReference>
<protein>
    <recommendedName>
        <fullName evidence="6">LexA-binding, inner membrane-associated hydrolase</fullName>
    </recommendedName>
</protein>
<evidence type="ECO:0008006" key="6">
    <source>
        <dbReference type="Google" id="ProtNLM"/>
    </source>
</evidence>
<dbReference type="EMBL" id="OBEA01000001">
    <property type="protein sequence ID" value="SNY41367.1"/>
    <property type="molecule type" value="Genomic_DNA"/>
</dbReference>
<organism evidence="3 4">
    <name type="scientific">Pseudooceanicola antarcticus</name>
    <dbReference type="NCBI Taxonomy" id="1247613"/>
    <lineage>
        <taxon>Bacteria</taxon>
        <taxon>Pseudomonadati</taxon>
        <taxon>Pseudomonadota</taxon>
        <taxon>Alphaproteobacteria</taxon>
        <taxon>Rhodobacterales</taxon>
        <taxon>Paracoccaceae</taxon>
        <taxon>Pseudooceanicola</taxon>
    </lineage>
</organism>
<reference evidence="2 5" key="2">
    <citation type="journal article" date="2018" name="Int. J. Syst. Evol. Microbiol.">
        <title>Pseudooceanicola lipolyticus sp. nov., a marine alphaproteobacterium, reclassification of Oceanicola flagellatus as Pseudooceanicola flagellatus comb. nov. and emended description of the genus Pseudooceanicola.</title>
        <authorList>
            <person name="Huang M.-M."/>
            <person name="Guo L.-L."/>
            <person name="Wu Y.-H."/>
            <person name="Lai Q.-L."/>
            <person name="Shao Z.-Z."/>
            <person name="Wang C.-S."/>
            <person name="Wu M."/>
            <person name="Xu X.-W."/>
        </authorList>
    </citation>
    <scope>NUCLEOTIDE SEQUENCE [LARGE SCALE GENOMIC DNA]</scope>
    <source>
        <strain evidence="2 5">Ar-45</strain>
    </source>
</reference>
<dbReference type="Proteomes" id="UP000231655">
    <property type="component" value="Unassembled WGS sequence"/>
</dbReference>
<sequence length="109" mass="12103">MFLAHLPAGYLLARQLAKLRPERRALILTGCAASLLHMVLDSLTGGIAWLAPLSDLELRLVEVLARHGWWVWNFVLHWTMLIEVLILSAFAIALCRDLRRPSPGAGVAP</sequence>